<sequence length="120" mass="13229">MEAPAPYTPNGPRNLVVDVAAWLRAQGFTAQEQAVPGAATVAAHWHGPQRERFQLTYDWQGGPVPAATCRLTVHYADAVFPETLFTAQQVRRVADVRRLLCNCVRYANARLVMASIPLIS</sequence>
<comment type="caution">
    <text evidence="1">The sequence shown here is derived from an EMBL/GenBank/DDBJ whole genome shotgun (WGS) entry which is preliminary data.</text>
</comment>
<dbReference type="Proteomes" id="UP001176429">
    <property type="component" value="Unassembled WGS sequence"/>
</dbReference>
<protein>
    <submittedName>
        <fullName evidence="1">Uncharacterized protein</fullName>
    </submittedName>
</protein>
<proteinExistence type="predicted"/>
<name>A0ABT9BE23_9BACT</name>
<gene>
    <name evidence="1" type="ORF">Q5H93_14875</name>
</gene>
<reference evidence="1" key="1">
    <citation type="submission" date="2023-07" db="EMBL/GenBank/DDBJ databases">
        <authorList>
            <person name="Kim M.K."/>
        </authorList>
    </citation>
    <scope>NUCLEOTIDE SEQUENCE</scope>
    <source>
        <strain evidence="1">ASUV-10-1</strain>
    </source>
</reference>
<organism evidence="1 2">
    <name type="scientific">Hymenobacter aranciens</name>
    <dbReference type="NCBI Taxonomy" id="3063996"/>
    <lineage>
        <taxon>Bacteria</taxon>
        <taxon>Pseudomonadati</taxon>
        <taxon>Bacteroidota</taxon>
        <taxon>Cytophagia</taxon>
        <taxon>Cytophagales</taxon>
        <taxon>Hymenobacteraceae</taxon>
        <taxon>Hymenobacter</taxon>
    </lineage>
</organism>
<keyword evidence="2" id="KW-1185">Reference proteome</keyword>
<accession>A0ABT9BE23</accession>
<evidence type="ECO:0000313" key="2">
    <source>
        <dbReference type="Proteomes" id="UP001176429"/>
    </source>
</evidence>
<dbReference type="EMBL" id="JAUQSY010000009">
    <property type="protein sequence ID" value="MDO7876025.1"/>
    <property type="molecule type" value="Genomic_DNA"/>
</dbReference>
<dbReference type="RefSeq" id="WP_305007357.1">
    <property type="nucleotide sequence ID" value="NZ_JAUQSY010000009.1"/>
</dbReference>
<evidence type="ECO:0000313" key="1">
    <source>
        <dbReference type="EMBL" id="MDO7876025.1"/>
    </source>
</evidence>